<dbReference type="InterPro" id="IPR036881">
    <property type="entry name" value="Glyco_hydro_3_C_sf"/>
</dbReference>
<feature type="signal peptide" evidence="2">
    <location>
        <begin position="1"/>
        <end position="24"/>
    </location>
</feature>
<evidence type="ECO:0000313" key="7">
    <source>
        <dbReference type="Proteomes" id="UP001185984"/>
    </source>
</evidence>
<feature type="chain" id="PRO_5046158079" evidence="2">
    <location>
        <begin position="25"/>
        <end position="808"/>
    </location>
</feature>
<dbReference type="InterPro" id="IPR002772">
    <property type="entry name" value="Glyco_hydro_3_C"/>
</dbReference>
<evidence type="ECO:0000259" key="3">
    <source>
        <dbReference type="Pfam" id="PF00933"/>
    </source>
</evidence>
<dbReference type="InterPro" id="IPR041443">
    <property type="entry name" value="Exop_C"/>
</dbReference>
<keyword evidence="7" id="KW-1185">Reference proteome</keyword>
<dbReference type="Pfam" id="PF00933">
    <property type="entry name" value="Glyco_hydro_3"/>
    <property type="match status" value="1"/>
</dbReference>
<dbReference type="Gene3D" id="3.20.20.300">
    <property type="entry name" value="Glycoside hydrolase, family 3, N-terminal domain"/>
    <property type="match status" value="1"/>
</dbReference>
<evidence type="ECO:0000313" key="6">
    <source>
        <dbReference type="EMBL" id="MDV5824879.1"/>
    </source>
</evidence>
<evidence type="ECO:0000256" key="1">
    <source>
        <dbReference type="ARBA" id="ARBA00022801"/>
    </source>
</evidence>
<sequence length="808" mass="83554">MPMRHAAMFLTSALALASAAPAQQAPTIAPAARAHPAAWPAARSPAAITDAATEQAITALLARMTVEQKVGQVVQGDISSVTPADLARYPLGSILAGGNSGPYGDERADAATWAKLVQDYRAASLKAGAGVPILFGVDAVHGHSNVPGATIFPHNIGLGAAHDPDLIRRIGGATAAEIAGSGIEWTFAPTLAVPQDLRWGRSYEGYAADPALVKSYSAAMVEGLQGRLQPGKPLGPLHVAASAKHFLADGGTSNGKDQGDAQISEAELVRTHAQGYPAAIDAGALTVMASFSSWNGVKNHGNPTLLTDVLKGRMGFEGLVVGDWNGHGQVPGCTVTDCAAALNAGLDLYMAPDSWKGLFDSLVRDVRAGKISRQRLDDAVRRNLRVKYKLGLMGSSPVERGDPGQLGAPDHLAIAREAVAKSLVLLKNEGSVLPIKPGAKVLVAGPGADNMAMQAGGWTVTWQGTDTTAADFPRGQTIGRAIVDAVTAAGGTARIDPAGAAEQKPDVAILLFGEQPYAEFQGDAENLLFRDSADAVALLKKLKGQGIPTVAVFLSGRPLFTSPELNAADAFVAAWLPGSQGQGVADVLVAGKDGKSPRDFTGRLPFAWPADARSPVTAPLFPAGYGLDYAHPRAQGPVNEDPRVEKGPAASDSQFLRTGKVVDPWRLGIDSSVSARAIDVAAQEDARQFVWTAPGAIAIDGPPVDMRRQLNGAFALRIDWRVDAVKGAPVVLSFGGARLDISAKLADLPVGAPSTLRVPLRCFADAGADVTAVGTPLRLSAGAGLSVSIRNILTEGVGETPSCPPPAK</sequence>
<dbReference type="Pfam" id="PF18559">
    <property type="entry name" value="Exop_C"/>
    <property type="match status" value="1"/>
</dbReference>
<dbReference type="InterPro" id="IPR017853">
    <property type="entry name" value="GH"/>
</dbReference>
<dbReference type="SUPFAM" id="SSF52279">
    <property type="entry name" value="Beta-D-glucan exohydrolase, C-terminal domain"/>
    <property type="match status" value="1"/>
</dbReference>
<dbReference type="RefSeq" id="WP_394854283.1">
    <property type="nucleotide sequence ID" value="NZ_JAPTHD010000006.1"/>
</dbReference>
<dbReference type="EMBL" id="JAPTHD010000006">
    <property type="protein sequence ID" value="MDV5824879.1"/>
    <property type="molecule type" value="Genomic_DNA"/>
</dbReference>
<name>A0ABU3ZZC7_9SPHN</name>
<proteinExistence type="predicted"/>
<evidence type="ECO:0000256" key="2">
    <source>
        <dbReference type="SAM" id="SignalP"/>
    </source>
</evidence>
<dbReference type="InterPro" id="IPR036962">
    <property type="entry name" value="Glyco_hydro_3_N_sf"/>
</dbReference>
<protein>
    <submittedName>
        <fullName evidence="6">Glycoside hydrolase</fullName>
    </submittedName>
</protein>
<keyword evidence="2" id="KW-0732">Signal</keyword>
<gene>
    <name evidence="6" type="ORF">O0R41_14830</name>
</gene>
<keyword evidence="1 6" id="KW-0378">Hydrolase</keyword>
<evidence type="ECO:0000259" key="5">
    <source>
        <dbReference type="Pfam" id="PF18559"/>
    </source>
</evidence>
<organism evidence="6 7">
    <name type="scientific">Sphingobium naphthae</name>
    <dbReference type="NCBI Taxonomy" id="1886786"/>
    <lineage>
        <taxon>Bacteria</taxon>
        <taxon>Pseudomonadati</taxon>
        <taxon>Pseudomonadota</taxon>
        <taxon>Alphaproteobacteria</taxon>
        <taxon>Sphingomonadales</taxon>
        <taxon>Sphingomonadaceae</taxon>
        <taxon>Sphingobium</taxon>
    </lineage>
</organism>
<dbReference type="PRINTS" id="PR00133">
    <property type="entry name" value="GLHYDRLASE3"/>
</dbReference>
<evidence type="ECO:0000259" key="4">
    <source>
        <dbReference type="Pfam" id="PF01915"/>
    </source>
</evidence>
<dbReference type="Pfam" id="PF01915">
    <property type="entry name" value="Glyco_hydro_3_C"/>
    <property type="match status" value="1"/>
</dbReference>
<dbReference type="Proteomes" id="UP001185984">
    <property type="component" value="Unassembled WGS sequence"/>
</dbReference>
<reference evidence="7" key="1">
    <citation type="journal article" date="2022" name="J Environ Chem Eng">
        <title>Biodegradation of petroleum oil using a constructed nonpathogenic and heavy metal-tolerant bacterial consortium isolated from marine sponges.</title>
        <authorList>
            <person name="Dechsakulwatana C."/>
            <person name="Rungsihiranrut A."/>
            <person name="Muangchinda C."/>
            <person name="Ningthoujam R."/>
            <person name="Klankeo P."/>
            <person name="Pinyakong O."/>
        </authorList>
    </citation>
    <scope>NUCLEOTIDE SEQUENCE [LARGE SCALE GENOMIC DNA]</scope>
    <source>
        <strain evidence="7">MO2-4</strain>
    </source>
</reference>
<dbReference type="InterPro" id="IPR051915">
    <property type="entry name" value="Cellulose_Degrad_GH3"/>
</dbReference>
<dbReference type="InterPro" id="IPR001764">
    <property type="entry name" value="Glyco_hydro_3_N"/>
</dbReference>
<accession>A0ABU3ZZC7</accession>
<dbReference type="PANTHER" id="PTHR30620">
    <property type="entry name" value="PERIPLASMIC BETA-GLUCOSIDASE-RELATED"/>
    <property type="match status" value="1"/>
</dbReference>
<feature type="domain" description="Glycoside hydrolase family 3 C-terminal" evidence="4">
    <location>
        <begin position="423"/>
        <end position="629"/>
    </location>
</feature>
<dbReference type="Gene3D" id="3.40.50.1700">
    <property type="entry name" value="Glycoside hydrolase family 3 C-terminal domain"/>
    <property type="match status" value="1"/>
</dbReference>
<feature type="domain" description="ExoP galactose-binding-like" evidence="5">
    <location>
        <begin position="671"/>
        <end position="792"/>
    </location>
</feature>
<feature type="domain" description="Glycoside hydrolase family 3 N-terminal" evidence="3">
    <location>
        <begin position="65"/>
        <end position="385"/>
    </location>
</feature>
<comment type="caution">
    <text evidence="6">The sequence shown here is derived from an EMBL/GenBank/DDBJ whole genome shotgun (WGS) entry which is preliminary data.</text>
</comment>
<dbReference type="PANTHER" id="PTHR30620:SF77">
    <property type="entry name" value="LYSOSOMAL BETA GLUCOSIDASE-LIKE"/>
    <property type="match status" value="1"/>
</dbReference>
<dbReference type="GO" id="GO:0016787">
    <property type="term" value="F:hydrolase activity"/>
    <property type="evidence" value="ECO:0007669"/>
    <property type="project" value="UniProtKB-KW"/>
</dbReference>
<dbReference type="SUPFAM" id="SSF51445">
    <property type="entry name" value="(Trans)glycosidases"/>
    <property type="match status" value="1"/>
</dbReference>
<dbReference type="Gene3D" id="2.60.120.430">
    <property type="entry name" value="Galactose-binding lectin"/>
    <property type="match status" value="1"/>
</dbReference>